<keyword evidence="5" id="KW-0472">Membrane</keyword>
<keyword evidence="13" id="KW-1185">Reference proteome</keyword>
<evidence type="ECO:0000256" key="6">
    <source>
        <dbReference type="ARBA" id="ARBA00022729"/>
    </source>
</evidence>
<keyword evidence="6 10" id="KW-0732">Signal</keyword>
<protein>
    <recommendedName>
        <fullName evidence="11">CFEM domain-containing protein</fullName>
    </recommendedName>
</protein>
<accession>A0ABR1RMZ0</accession>
<evidence type="ECO:0000256" key="7">
    <source>
        <dbReference type="ARBA" id="ARBA00023157"/>
    </source>
</evidence>
<proteinExistence type="inferred from homology"/>
<evidence type="ECO:0000256" key="5">
    <source>
        <dbReference type="ARBA" id="ARBA00022622"/>
    </source>
</evidence>
<gene>
    <name evidence="12" type="ORF">PG991_008839</name>
</gene>
<name>A0ABR1RMZ0_9PEZI</name>
<keyword evidence="4" id="KW-0964">Secreted</keyword>
<feature type="chain" id="PRO_5046812190" description="CFEM domain-containing protein" evidence="10">
    <location>
        <begin position="21"/>
        <end position="150"/>
    </location>
</feature>
<reference evidence="12 13" key="1">
    <citation type="submission" date="2023-01" db="EMBL/GenBank/DDBJ databases">
        <title>Analysis of 21 Apiospora genomes using comparative genomics revels a genus with tremendous synthesis potential of carbohydrate active enzymes and secondary metabolites.</title>
        <authorList>
            <person name="Sorensen T."/>
        </authorList>
    </citation>
    <scope>NUCLEOTIDE SEQUENCE [LARGE SCALE GENOMIC DNA]</scope>
    <source>
        <strain evidence="12 13">CBS 20057</strain>
    </source>
</reference>
<sequence>MRLSTLSVALLSAAAGGVFAEENLQKQLEAMRGCAVSCYAESASNSGCKPEDFSCVCKSWFRLPSRMGTCLSRNNCTGLNASDSLTHICRRMEEHPPSSEVEAASKVVTEAVATASPGASPTETGKSGAGAKKVASGGVMGAAAVVVAVL</sequence>
<keyword evidence="7" id="KW-1015">Disulfide bond</keyword>
<evidence type="ECO:0000256" key="3">
    <source>
        <dbReference type="ARBA" id="ARBA00010031"/>
    </source>
</evidence>
<evidence type="ECO:0000256" key="1">
    <source>
        <dbReference type="ARBA" id="ARBA00004589"/>
    </source>
</evidence>
<feature type="region of interest" description="Disordered" evidence="9">
    <location>
        <begin position="113"/>
        <end position="132"/>
    </location>
</feature>
<keyword evidence="8" id="KW-0449">Lipoprotein</keyword>
<evidence type="ECO:0000256" key="10">
    <source>
        <dbReference type="SAM" id="SignalP"/>
    </source>
</evidence>
<feature type="domain" description="CFEM" evidence="11">
    <location>
        <begin position="29"/>
        <end position="83"/>
    </location>
</feature>
<evidence type="ECO:0000256" key="4">
    <source>
        <dbReference type="ARBA" id="ARBA00022525"/>
    </source>
</evidence>
<evidence type="ECO:0000313" key="12">
    <source>
        <dbReference type="EMBL" id="KAK8015951.1"/>
    </source>
</evidence>
<dbReference type="Pfam" id="PF05730">
    <property type="entry name" value="CFEM"/>
    <property type="match status" value="1"/>
</dbReference>
<dbReference type="InterPro" id="IPR008427">
    <property type="entry name" value="Extracellular_membr_CFEM_dom"/>
</dbReference>
<feature type="signal peptide" evidence="10">
    <location>
        <begin position="1"/>
        <end position="20"/>
    </location>
</feature>
<organism evidence="12 13">
    <name type="scientific">Apiospora marii</name>
    <dbReference type="NCBI Taxonomy" id="335849"/>
    <lineage>
        <taxon>Eukaryota</taxon>
        <taxon>Fungi</taxon>
        <taxon>Dikarya</taxon>
        <taxon>Ascomycota</taxon>
        <taxon>Pezizomycotina</taxon>
        <taxon>Sordariomycetes</taxon>
        <taxon>Xylariomycetidae</taxon>
        <taxon>Amphisphaeriales</taxon>
        <taxon>Apiosporaceae</taxon>
        <taxon>Apiospora</taxon>
    </lineage>
</organism>
<keyword evidence="5" id="KW-0336">GPI-anchor</keyword>
<comment type="subcellular location">
    <subcellularLocation>
        <location evidence="1">Membrane</location>
        <topology evidence="1">Lipid-anchor</topology>
        <topology evidence="1">GPI-anchor</topology>
    </subcellularLocation>
    <subcellularLocation>
        <location evidence="2">Secreted</location>
    </subcellularLocation>
</comment>
<evidence type="ECO:0000256" key="2">
    <source>
        <dbReference type="ARBA" id="ARBA00004613"/>
    </source>
</evidence>
<evidence type="ECO:0000256" key="9">
    <source>
        <dbReference type="SAM" id="MobiDB-lite"/>
    </source>
</evidence>
<comment type="caution">
    <text evidence="12">The sequence shown here is derived from an EMBL/GenBank/DDBJ whole genome shotgun (WGS) entry which is preliminary data.</text>
</comment>
<evidence type="ECO:0000313" key="13">
    <source>
        <dbReference type="Proteomes" id="UP001396898"/>
    </source>
</evidence>
<keyword evidence="5" id="KW-0325">Glycoprotein</keyword>
<evidence type="ECO:0000256" key="8">
    <source>
        <dbReference type="ARBA" id="ARBA00023288"/>
    </source>
</evidence>
<dbReference type="EMBL" id="JAQQWI010000012">
    <property type="protein sequence ID" value="KAK8015951.1"/>
    <property type="molecule type" value="Genomic_DNA"/>
</dbReference>
<evidence type="ECO:0000259" key="11">
    <source>
        <dbReference type="Pfam" id="PF05730"/>
    </source>
</evidence>
<comment type="similarity">
    <text evidence="3">Belongs to the RBT5 family.</text>
</comment>
<dbReference type="Proteomes" id="UP001396898">
    <property type="component" value="Unassembled WGS sequence"/>
</dbReference>